<protein>
    <submittedName>
        <fullName evidence="4">Uncharacterized protein</fullName>
    </submittedName>
</protein>
<evidence type="ECO:0000313" key="4">
    <source>
        <dbReference type="EMBL" id="CRG97016.1"/>
    </source>
</evidence>
<keyword evidence="3" id="KW-1133">Transmembrane helix</keyword>
<feature type="coiled-coil region" evidence="1">
    <location>
        <begin position="319"/>
        <end position="362"/>
    </location>
</feature>
<feature type="compositionally biased region" description="Basic and acidic residues" evidence="2">
    <location>
        <begin position="574"/>
        <end position="584"/>
    </location>
</feature>
<feature type="region of interest" description="Disordered" evidence="2">
    <location>
        <begin position="555"/>
        <end position="626"/>
    </location>
</feature>
<organism evidence="4 5">
    <name type="scientific">Plasmodium gallinaceum</name>
    <dbReference type="NCBI Taxonomy" id="5849"/>
    <lineage>
        <taxon>Eukaryota</taxon>
        <taxon>Sar</taxon>
        <taxon>Alveolata</taxon>
        <taxon>Apicomplexa</taxon>
        <taxon>Aconoidasida</taxon>
        <taxon>Haemosporida</taxon>
        <taxon>Plasmodiidae</taxon>
        <taxon>Plasmodium</taxon>
        <taxon>Plasmodium (Haemamoeba)</taxon>
    </lineage>
</organism>
<keyword evidence="3" id="KW-0472">Membrane</keyword>
<dbReference type="EMBL" id="CVMV01000083">
    <property type="protein sequence ID" value="CRG97016.1"/>
    <property type="molecule type" value="Genomic_DNA"/>
</dbReference>
<sequence>MNKSIYKLLEVGVLTGGFFFIWYLTSEKRLKKKKKIVKENILLILRHLCLEIYKILNDTSKTSRNVYDMLKNQPNASIELSKLEEVLLNNGYKKKIEDAEKEVLNKFNLTVEDFYEELKSYEKDDDIQKSINSIKKMYNESLLGLQPKLPSIDANISEDVIINLTSMIYKEKRKVYKSEINLMIKKNENLNVDTLANAEFFEKLQKSTEHVEEKVINENKNLIPNLFTFKYLVNYYSNDESFLQKKKYLESKHGEKMIKILKIKKNKKKKKTTKDSSNNSLRSTPSFTSLADNQNSDKSVTTNQINVNKLENEETLNKSNELKHNIEQKVSNLDKIENEKDVNEIENKKILNEEKYENEENNSENLIDMESNTVNNEGIHENTTDNESIIKNKKDENDNVFESESLYEKKENEDLDENKNINEKKEEVEKENITQKKDDKVKSESTIENKKDEDVAEIEIVKEKNEDIVENEYLMEKEDEDIIENESINEYKKNENSDKDENKIIKNVIYDINENYNSINKTKNDKILSEDDKNKNCIYDEEKEFGKNDYELENEQNKIKKNSEIQEDIEIENSLEHPCDKEELQENYMSSNKGKQKNENSNQNNLENKRDIPAKSHAKKKKWKKK</sequence>
<evidence type="ECO:0000313" key="5">
    <source>
        <dbReference type="Proteomes" id="UP000220797"/>
    </source>
</evidence>
<reference evidence="4" key="1">
    <citation type="submission" date="2015-04" db="EMBL/GenBank/DDBJ databases">
        <authorList>
            <consortium name="Pathogen Informatics"/>
        </authorList>
    </citation>
    <scope>NUCLEOTIDE SEQUENCE [LARGE SCALE GENOMIC DNA]</scope>
    <source>
        <strain evidence="4">8A</strain>
    </source>
</reference>
<dbReference type="OMA" id="IWYLTSE"/>
<feature type="transmembrane region" description="Helical" evidence="3">
    <location>
        <begin position="6"/>
        <end position="25"/>
    </location>
</feature>
<feature type="compositionally biased region" description="Basic residues" evidence="2">
    <location>
        <begin position="616"/>
        <end position="626"/>
    </location>
</feature>
<feature type="compositionally biased region" description="Basic and acidic residues" evidence="2">
    <location>
        <begin position="555"/>
        <end position="564"/>
    </location>
</feature>
<dbReference type="GeneID" id="39733129"/>
<feature type="region of interest" description="Disordered" evidence="2">
    <location>
        <begin position="265"/>
        <end position="305"/>
    </location>
</feature>
<dbReference type="OrthoDB" id="443257at2759"/>
<dbReference type="AlphaFoldDB" id="A0A1J1GXQ0"/>
<dbReference type="Proteomes" id="UP000220797">
    <property type="component" value="Unassembled WGS sequence"/>
</dbReference>
<keyword evidence="3" id="KW-0812">Transmembrane</keyword>
<proteinExistence type="predicted"/>
<keyword evidence="5" id="KW-1185">Reference proteome</keyword>
<name>A0A1J1GXQ0_PLAGA</name>
<comment type="caution">
    <text evidence="4">The sequence shown here is derived from an EMBL/GenBank/DDBJ whole genome shotgun (WGS) entry which is preliminary data.</text>
</comment>
<feature type="region of interest" description="Disordered" evidence="2">
    <location>
        <begin position="403"/>
        <end position="449"/>
    </location>
</feature>
<evidence type="ECO:0000256" key="1">
    <source>
        <dbReference type="SAM" id="Coils"/>
    </source>
</evidence>
<feature type="compositionally biased region" description="Polar residues" evidence="2">
    <location>
        <begin position="275"/>
        <end position="305"/>
    </location>
</feature>
<gene>
    <name evidence="4" type="ORF">PGAL8A_00459600</name>
</gene>
<accession>A0A1J1GXQ0</accession>
<evidence type="ECO:0000256" key="3">
    <source>
        <dbReference type="SAM" id="Phobius"/>
    </source>
</evidence>
<evidence type="ECO:0000256" key="2">
    <source>
        <dbReference type="SAM" id="MobiDB-lite"/>
    </source>
</evidence>
<feature type="compositionally biased region" description="Basic and acidic residues" evidence="2">
    <location>
        <begin position="406"/>
        <end position="449"/>
    </location>
</feature>
<dbReference type="VEuPathDB" id="PlasmoDB:PGAL8A_00459600"/>
<dbReference type="RefSeq" id="XP_028529819.1">
    <property type="nucleotide sequence ID" value="XM_028673359.1"/>
</dbReference>
<keyword evidence="1" id="KW-0175">Coiled coil</keyword>